<name>A0A8S5UGW9_9CAUD</name>
<protein>
    <submittedName>
        <fullName evidence="1">Lethal factor</fullName>
    </submittedName>
</protein>
<reference evidence="1" key="1">
    <citation type="journal article" date="2021" name="Proc. Natl. Acad. Sci. U.S.A.">
        <title>A Catalog of Tens of Thousands of Viruses from Human Metagenomes Reveals Hidden Associations with Chronic Diseases.</title>
        <authorList>
            <person name="Tisza M.J."/>
            <person name="Buck C.B."/>
        </authorList>
    </citation>
    <scope>NUCLEOTIDE SEQUENCE</scope>
    <source>
        <strain evidence="1">Ctshb19</strain>
    </source>
</reference>
<dbReference type="InterPro" id="IPR024079">
    <property type="entry name" value="MetalloPept_cat_dom_sf"/>
</dbReference>
<accession>A0A8S5UGW9</accession>
<proteinExistence type="predicted"/>
<evidence type="ECO:0000313" key="1">
    <source>
        <dbReference type="EMBL" id="DAF93720.1"/>
    </source>
</evidence>
<dbReference type="EMBL" id="BK016086">
    <property type="protein sequence ID" value="DAF93720.1"/>
    <property type="molecule type" value="Genomic_DNA"/>
</dbReference>
<sequence length="187" mass="21509">MEMWLALASTKLVPVADEHKFVTPEVRKHIDKTLNKLAIIFPQVRKYVKAVRFVNSSTSEFDREHRELRISTYTTRGTVAQAQLEQSQGNKDGFVVHNGKHEAFDALINHEFGHAIHGCIVDSMRDDEDGYAAYMKGIRALRDKLGFPSEYAKQNEREWLAEQFTAEWMGKGNGELIRYFLQHLKGI</sequence>
<organism evidence="1">
    <name type="scientific">Myoviridae sp. ctshb19</name>
    <dbReference type="NCBI Taxonomy" id="2825194"/>
    <lineage>
        <taxon>Viruses</taxon>
        <taxon>Duplodnaviria</taxon>
        <taxon>Heunggongvirae</taxon>
        <taxon>Uroviricota</taxon>
        <taxon>Caudoviricetes</taxon>
    </lineage>
</organism>
<dbReference type="Gene3D" id="3.40.390.10">
    <property type="entry name" value="Collagenase (Catalytic Domain)"/>
    <property type="match status" value="1"/>
</dbReference>
<dbReference type="SUPFAM" id="SSF55486">
    <property type="entry name" value="Metalloproteases ('zincins'), catalytic domain"/>
    <property type="match status" value="1"/>
</dbReference>
<dbReference type="GO" id="GO:0008237">
    <property type="term" value="F:metallopeptidase activity"/>
    <property type="evidence" value="ECO:0007669"/>
    <property type="project" value="InterPro"/>
</dbReference>